<keyword evidence="4 7" id="KW-1133">Transmembrane helix</keyword>
<keyword evidence="2" id="KW-0813">Transport</keyword>
<dbReference type="EMBL" id="UOFU01000156">
    <property type="protein sequence ID" value="VAW98973.1"/>
    <property type="molecule type" value="Genomic_DNA"/>
</dbReference>
<accession>A0A3B1AGH6</accession>
<dbReference type="PANTHER" id="PTHR36964:SF1">
    <property type="entry name" value="PROTEIN-METHIONINE-SULFOXIDE REDUCTASE HEME-BINDING SUBUNIT MSRQ"/>
    <property type="match status" value="1"/>
</dbReference>
<protein>
    <submittedName>
        <fullName evidence="9">Protein-methionine-sulfoxide reductase heme-binding subunit MsrQ</fullName>
    </submittedName>
</protein>
<evidence type="ECO:0000313" key="9">
    <source>
        <dbReference type="EMBL" id="VAW98973.1"/>
    </source>
</evidence>
<feature type="transmembrane region" description="Helical" evidence="7">
    <location>
        <begin position="111"/>
        <end position="130"/>
    </location>
</feature>
<dbReference type="GO" id="GO:0020037">
    <property type="term" value="F:heme binding"/>
    <property type="evidence" value="ECO:0007669"/>
    <property type="project" value="TreeGrafter"/>
</dbReference>
<comment type="subcellular location">
    <subcellularLocation>
        <location evidence="1">Membrane</location>
        <topology evidence="1">Multi-pass membrane protein</topology>
    </subcellularLocation>
</comment>
<dbReference type="HAMAP" id="MF_01207">
    <property type="entry name" value="MsrQ"/>
    <property type="match status" value="1"/>
</dbReference>
<dbReference type="GO" id="GO:0005886">
    <property type="term" value="C:plasma membrane"/>
    <property type="evidence" value="ECO:0007669"/>
    <property type="project" value="TreeGrafter"/>
</dbReference>
<evidence type="ECO:0000256" key="4">
    <source>
        <dbReference type="ARBA" id="ARBA00022989"/>
    </source>
</evidence>
<keyword evidence="3 7" id="KW-0812">Transmembrane</keyword>
<keyword evidence="6 7" id="KW-0472">Membrane</keyword>
<dbReference type="GO" id="GO:0016679">
    <property type="term" value="F:oxidoreductase activity, acting on diphenols and related substances as donors"/>
    <property type="evidence" value="ECO:0007669"/>
    <property type="project" value="TreeGrafter"/>
</dbReference>
<dbReference type="Pfam" id="PF01794">
    <property type="entry name" value="Ferric_reduct"/>
    <property type="match status" value="1"/>
</dbReference>
<feature type="transmembrane region" description="Helical" evidence="7">
    <location>
        <begin position="142"/>
        <end position="159"/>
    </location>
</feature>
<feature type="transmembrane region" description="Helical" evidence="7">
    <location>
        <begin position="73"/>
        <end position="91"/>
    </location>
</feature>
<dbReference type="PANTHER" id="PTHR36964">
    <property type="entry name" value="PROTEIN-METHIONINE-SULFOXIDE REDUCTASE HEME-BINDING SUBUNIT MSRQ"/>
    <property type="match status" value="1"/>
</dbReference>
<reference evidence="9" key="1">
    <citation type="submission" date="2018-06" db="EMBL/GenBank/DDBJ databases">
        <authorList>
            <person name="Zhirakovskaya E."/>
        </authorList>
    </citation>
    <scope>NUCLEOTIDE SEQUENCE</scope>
</reference>
<feature type="domain" description="Ferric oxidoreductase" evidence="8">
    <location>
        <begin position="41"/>
        <end position="153"/>
    </location>
</feature>
<evidence type="ECO:0000256" key="1">
    <source>
        <dbReference type="ARBA" id="ARBA00004141"/>
    </source>
</evidence>
<dbReference type="AlphaFoldDB" id="A0A3B1AGH6"/>
<name>A0A3B1AGH6_9ZZZZ</name>
<sequence length="196" mass="22655">MRYLKSALFLACLLPLALLVWDGFHDALGANPIETITHRTGDWTLRFLLLTLAITPARRLLGWVWALRLRRMLGLFAFFYACLHFLTYLVLDQFFDWGEIVKDIAKRPYITIGFSAFILLIPLAVTSTRAMMRRLGRRWGQLHRLAYLIATFGVLHYLWLVKADYLQPAIYAGVLAILLGVRVWWWRSGVSMAALK</sequence>
<evidence type="ECO:0000256" key="6">
    <source>
        <dbReference type="ARBA" id="ARBA00023136"/>
    </source>
</evidence>
<proteinExistence type="inferred from homology"/>
<evidence type="ECO:0000256" key="5">
    <source>
        <dbReference type="ARBA" id="ARBA00023004"/>
    </source>
</evidence>
<evidence type="ECO:0000256" key="3">
    <source>
        <dbReference type="ARBA" id="ARBA00022692"/>
    </source>
</evidence>
<gene>
    <name evidence="9" type="ORF">MNBD_GAMMA20-764</name>
</gene>
<evidence type="ECO:0000256" key="7">
    <source>
        <dbReference type="SAM" id="Phobius"/>
    </source>
</evidence>
<dbReference type="InterPro" id="IPR013130">
    <property type="entry name" value="Fe3_Rdtase_TM_dom"/>
</dbReference>
<feature type="transmembrane region" description="Helical" evidence="7">
    <location>
        <begin position="45"/>
        <end position="66"/>
    </location>
</feature>
<dbReference type="GO" id="GO:0010181">
    <property type="term" value="F:FMN binding"/>
    <property type="evidence" value="ECO:0007669"/>
    <property type="project" value="TreeGrafter"/>
</dbReference>
<feature type="transmembrane region" description="Helical" evidence="7">
    <location>
        <begin position="165"/>
        <end position="186"/>
    </location>
</feature>
<evidence type="ECO:0000256" key="2">
    <source>
        <dbReference type="ARBA" id="ARBA00022448"/>
    </source>
</evidence>
<organism evidence="9">
    <name type="scientific">hydrothermal vent metagenome</name>
    <dbReference type="NCBI Taxonomy" id="652676"/>
    <lineage>
        <taxon>unclassified sequences</taxon>
        <taxon>metagenomes</taxon>
        <taxon>ecological metagenomes</taxon>
    </lineage>
</organism>
<evidence type="ECO:0000259" key="8">
    <source>
        <dbReference type="Pfam" id="PF01794"/>
    </source>
</evidence>
<keyword evidence="5" id="KW-0408">Iron</keyword>
<dbReference type="InterPro" id="IPR022837">
    <property type="entry name" value="MsrQ-like"/>
</dbReference>